<evidence type="ECO:0000313" key="1">
    <source>
        <dbReference type="EMBL" id="CRK93021.1"/>
    </source>
</evidence>
<sequence>MVYFHLSSLIKEHSTKIFGFYKTLQLCDHFIEFSRITACDIFNSLYDKTSQLANEEYFGFTIMRFKCLQ</sequence>
<gene>
    <name evidence="1" type="ORF">CLUMA_CG006697</name>
</gene>
<dbReference type="EMBL" id="CVRI01000036">
    <property type="protein sequence ID" value="CRK93021.1"/>
    <property type="molecule type" value="Genomic_DNA"/>
</dbReference>
<reference evidence="1 2" key="1">
    <citation type="submission" date="2015-04" db="EMBL/GenBank/DDBJ databases">
        <authorList>
            <person name="Syromyatnikov M.Y."/>
            <person name="Popov V.N."/>
        </authorList>
    </citation>
    <scope>NUCLEOTIDE SEQUENCE [LARGE SCALE GENOMIC DNA]</scope>
</reference>
<keyword evidence="2" id="KW-1185">Reference proteome</keyword>
<dbReference type="AlphaFoldDB" id="A0A1J1HYB9"/>
<name>A0A1J1HYB9_9DIPT</name>
<evidence type="ECO:0000313" key="2">
    <source>
        <dbReference type="Proteomes" id="UP000183832"/>
    </source>
</evidence>
<proteinExistence type="predicted"/>
<accession>A0A1J1HYB9</accession>
<organism evidence="1 2">
    <name type="scientific">Clunio marinus</name>
    <dbReference type="NCBI Taxonomy" id="568069"/>
    <lineage>
        <taxon>Eukaryota</taxon>
        <taxon>Metazoa</taxon>
        <taxon>Ecdysozoa</taxon>
        <taxon>Arthropoda</taxon>
        <taxon>Hexapoda</taxon>
        <taxon>Insecta</taxon>
        <taxon>Pterygota</taxon>
        <taxon>Neoptera</taxon>
        <taxon>Endopterygota</taxon>
        <taxon>Diptera</taxon>
        <taxon>Nematocera</taxon>
        <taxon>Chironomoidea</taxon>
        <taxon>Chironomidae</taxon>
        <taxon>Clunio</taxon>
    </lineage>
</organism>
<dbReference type="Proteomes" id="UP000183832">
    <property type="component" value="Unassembled WGS sequence"/>
</dbReference>
<protein>
    <submittedName>
        <fullName evidence="1">CLUMA_CG006697, isoform A</fullName>
    </submittedName>
</protein>